<evidence type="ECO:0000256" key="1">
    <source>
        <dbReference type="ARBA" id="ARBA00022475"/>
    </source>
</evidence>
<reference evidence="6 7" key="1">
    <citation type="submission" date="2018-11" db="EMBL/GenBank/DDBJ databases">
        <authorList>
            <person name="Li F."/>
        </authorList>
    </citation>
    <scope>NUCLEOTIDE SEQUENCE [LARGE SCALE GENOMIC DNA]</scope>
    <source>
        <strain evidence="6 7">Gsoil 818</strain>
    </source>
</reference>
<keyword evidence="7" id="KW-1185">Reference proteome</keyword>
<dbReference type="GO" id="GO:0005576">
    <property type="term" value="C:extracellular region"/>
    <property type="evidence" value="ECO:0007669"/>
    <property type="project" value="TreeGrafter"/>
</dbReference>
<gene>
    <name evidence="6" type="ORF">EFL26_09010</name>
</gene>
<name>A0A3N0GSM5_9ACTN</name>
<keyword evidence="1 5" id="KW-1003">Cell membrane</keyword>
<feature type="transmembrane region" description="Helical" evidence="5">
    <location>
        <begin position="222"/>
        <end position="239"/>
    </location>
</feature>
<proteinExistence type="inferred from homology"/>
<evidence type="ECO:0000256" key="3">
    <source>
        <dbReference type="ARBA" id="ARBA00022989"/>
    </source>
</evidence>
<dbReference type="Proteomes" id="UP000279994">
    <property type="component" value="Unassembled WGS sequence"/>
</dbReference>
<feature type="transmembrane region" description="Helical" evidence="5">
    <location>
        <begin position="176"/>
        <end position="202"/>
    </location>
</feature>
<comment type="caution">
    <text evidence="6">The sequence shown here is derived from an EMBL/GenBank/DDBJ whole genome shotgun (WGS) entry which is preliminary data.</text>
</comment>
<evidence type="ECO:0000313" key="7">
    <source>
        <dbReference type="Proteomes" id="UP000279994"/>
    </source>
</evidence>
<keyword evidence="3 5" id="KW-1133">Transmembrane helix</keyword>
<comment type="similarity">
    <text evidence="5">Belongs to the UPF0182 family.</text>
</comment>
<keyword evidence="4 5" id="KW-0472">Membrane</keyword>
<dbReference type="GO" id="GO:0005886">
    <property type="term" value="C:plasma membrane"/>
    <property type="evidence" value="ECO:0007669"/>
    <property type="project" value="UniProtKB-SubCell"/>
</dbReference>
<dbReference type="HAMAP" id="MF_01600">
    <property type="entry name" value="UPF0182"/>
    <property type="match status" value="1"/>
</dbReference>
<evidence type="ECO:0000313" key="6">
    <source>
        <dbReference type="EMBL" id="RNM15122.1"/>
    </source>
</evidence>
<dbReference type="InterPro" id="IPR005372">
    <property type="entry name" value="UPF0182"/>
</dbReference>
<feature type="transmembrane region" description="Helical" evidence="5">
    <location>
        <begin position="123"/>
        <end position="141"/>
    </location>
</feature>
<dbReference type="OrthoDB" id="9763654at2"/>
<dbReference type="PANTHER" id="PTHR39344">
    <property type="entry name" value="UPF0182 PROTEIN SLL1060"/>
    <property type="match status" value="1"/>
</dbReference>
<sequence>MSDFFNDDPEEPRRPVPIRHDSRRPRPLVLTIVVMAVLLIGFSLFAGIWTDRLWFGSIGYSKVFSTLLWTKIGMFVVFGAAMGLVVGGNLWIAFRLRPTFRANSAEQANLDRYREVITPIRRALLISVSLVFALFAGGSASGKWRIFLLWEHRQSFGQTDTYFHKDIGFYVFTLPWLHYLVDFAITAMVIGLLAALAVHYVYGGIRLQARVGKVSGPAQAQMSVLLGVLVLLKAADYYLDRFDLTSQSGPLITGMTYSRDHAMLPSKNILMAIAAICALLFFANVFRRTWMLPAVGLALFALSAVLLGMLWPALVQRFQVKPDEPDKEASYIKHNIAATRAAYDLDATAVTPYTAKTSLDASQLSADAASLPGIRLLDPSLVSSTFDQLQQVRGYYNVPAVLDVDRYQVDGQERDMVVAARELHLEGLPDGQKKWANEHTVYTHGYGMIAAYGNQRDSAGNFVQSEDGQPAWAEKDLPPEGVLTDANKPDGYRPQIYFGENSPSYSIVGRAAGGRNVELDVPQGSGTPGQSKTSTYAGKDGVGVGSMFRKALYAVKFGEPNFLLSSRVHADSKVLYNRSPRERLQKVAPWLTVDNDALPAVVNGKIVWILDGYTTTDRYPLSEKKSFQEMTSDAINPRTAYATLPTDQINYMRNAVKATVDAYDGTVTLYAWDDSDPILKAWEGAFPGVVKPRSDIPPDLLAHFRYPEDMFKVQRSLLAAYHVLDPRTFYEGNDQWDIPEDPNLPTRKQPAYRLSVATQTGEKPVFSLTSVFVPAKKQNLSAFVAVGADAADPSTYGKFQILRLPDTNQVAGPSQIASKFSSDPAVAAAVRNFKQNDAKVEYGNLLTLPVGGGLLYVQPLYTVRQAGAGNYPTLQYVLVSFGDKVGIGPDLTSALKVVLGAAPPVVTPTEPGSGTGGTTELPTGAVVLLQQADDKFREAETALKAGDLQTYATKIEEARRLVEQALEAGKKKP</sequence>
<protein>
    <recommendedName>
        <fullName evidence="5">UPF0182 protein EFL26_09010</fullName>
    </recommendedName>
</protein>
<organism evidence="6 7">
    <name type="scientific">Nocardioides pocheonensis</name>
    <dbReference type="NCBI Taxonomy" id="661485"/>
    <lineage>
        <taxon>Bacteria</taxon>
        <taxon>Bacillati</taxon>
        <taxon>Actinomycetota</taxon>
        <taxon>Actinomycetes</taxon>
        <taxon>Propionibacteriales</taxon>
        <taxon>Nocardioidaceae</taxon>
        <taxon>Nocardioides</taxon>
    </lineage>
</organism>
<evidence type="ECO:0000256" key="4">
    <source>
        <dbReference type="ARBA" id="ARBA00023136"/>
    </source>
</evidence>
<dbReference type="AlphaFoldDB" id="A0A3N0GSM5"/>
<comment type="subcellular location">
    <subcellularLocation>
        <location evidence="5">Cell membrane</location>
        <topology evidence="5">Multi-pass membrane protein</topology>
    </subcellularLocation>
</comment>
<dbReference type="RefSeq" id="WP_123222569.1">
    <property type="nucleotide sequence ID" value="NZ_RJSF01000033.1"/>
</dbReference>
<dbReference type="Pfam" id="PF03699">
    <property type="entry name" value="UPF0182"/>
    <property type="match status" value="1"/>
</dbReference>
<dbReference type="PANTHER" id="PTHR39344:SF1">
    <property type="entry name" value="UPF0182 PROTEIN SLL1060"/>
    <property type="match status" value="1"/>
</dbReference>
<evidence type="ECO:0000256" key="2">
    <source>
        <dbReference type="ARBA" id="ARBA00022692"/>
    </source>
</evidence>
<accession>A0A3N0GSM5</accession>
<dbReference type="EMBL" id="RJSF01000033">
    <property type="protein sequence ID" value="RNM15122.1"/>
    <property type="molecule type" value="Genomic_DNA"/>
</dbReference>
<feature type="transmembrane region" description="Helical" evidence="5">
    <location>
        <begin position="28"/>
        <end position="49"/>
    </location>
</feature>
<evidence type="ECO:0000256" key="5">
    <source>
        <dbReference type="HAMAP-Rule" id="MF_01600"/>
    </source>
</evidence>
<feature type="transmembrane region" description="Helical" evidence="5">
    <location>
        <begin position="69"/>
        <end position="94"/>
    </location>
</feature>
<keyword evidence="2 5" id="KW-0812">Transmembrane</keyword>
<feature type="transmembrane region" description="Helical" evidence="5">
    <location>
        <begin position="269"/>
        <end position="287"/>
    </location>
</feature>
<feature type="transmembrane region" description="Helical" evidence="5">
    <location>
        <begin position="294"/>
        <end position="314"/>
    </location>
</feature>